<feature type="compositionally biased region" description="Basic and acidic residues" evidence="1">
    <location>
        <begin position="15"/>
        <end position="32"/>
    </location>
</feature>
<dbReference type="RefSeq" id="WP_089814245.1">
    <property type="nucleotide sequence ID" value="NZ_FOZK01000001.1"/>
</dbReference>
<evidence type="ECO:0000313" key="3">
    <source>
        <dbReference type="EMBL" id="SFR91162.1"/>
    </source>
</evidence>
<evidence type="ECO:0000313" key="4">
    <source>
        <dbReference type="Proteomes" id="UP000199062"/>
    </source>
</evidence>
<feature type="region of interest" description="Disordered" evidence="1">
    <location>
        <begin position="424"/>
        <end position="446"/>
    </location>
</feature>
<sequence length="584" mass="60110">MSNQRHRSDGVTGGTDERAETDERRPSGDRTHLTRRRAIALAGAGLATSAIGAAQADSHDALVSNSGGQFVAENGSSEVYAGGDFLDAMQAAVDSLTPGRTAKETVRVEATGSTGSAGSLRAVDLPSYTVFDVPGSIDVTDSGEPWVVPVRAQNAEAIEIPRLTVTGNPRYGIRISHCTDVVIGDVTMDLSTGLGIRIDGRDGPRTRNVTLDSATISGSSTHAVETYGVDDIDVGTVTATDVDTGCGLLLNDTSGATVDHVDATRCDEGGGYAGFRCANDAGPEISVGRVDAVDCGRGVFTVSGSRGITIDEVALESCGSGALVQDTRDTAIRGGSITGSDGEGVRIDSRDSNEHPYTRNVTVENLQIHDNGSYGVYETGPDTEANTIQNNDFCGNGSGAIETYASNTTVSGNTNCAGGTGGSGSGGGDGGSGGDGGTGDTPISDGRYRAVSANSGKLLEVAAADTSDGANVRQYADTGHPCQEWDLSSNGDGTYTLSNAHSGKLLEVANADTSDGANVRQWADTGHACQRWRFVDNGDGTYRLENAHSGKVADVEGASTEDGANVLQWPWTGGDNQRWSFEGV</sequence>
<dbReference type="Gene3D" id="2.160.20.10">
    <property type="entry name" value="Single-stranded right-handed beta-helix, Pectin lyase-like"/>
    <property type="match status" value="1"/>
</dbReference>
<dbReference type="InterPro" id="IPR035992">
    <property type="entry name" value="Ricin_B-like_lectins"/>
</dbReference>
<reference evidence="3 4" key="1">
    <citation type="submission" date="2016-10" db="EMBL/GenBank/DDBJ databases">
        <authorList>
            <person name="de Groot N.N."/>
        </authorList>
    </citation>
    <scope>NUCLEOTIDE SEQUENCE [LARGE SCALE GENOMIC DNA]</scope>
    <source>
        <strain evidence="3 4">CGMCC 1.10457</strain>
    </source>
</reference>
<feature type="region of interest" description="Disordered" evidence="1">
    <location>
        <begin position="1"/>
        <end position="34"/>
    </location>
</feature>
<dbReference type="Pfam" id="PF14200">
    <property type="entry name" value="RicinB_lectin_2"/>
    <property type="match status" value="2"/>
</dbReference>
<dbReference type="InterPro" id="IPR012334">
    <property type="entry name" value="Pectin_lyas_fold"/>
</dbReference>
<dbReference type="InterPro" id="IPR039448">
    <property type="entry name" value="Beta_helix"/>
</dbReference>
<dbReference type="Pfam" id="PF13229">
    <property type="entry name" value="Beta_helix"/>
    <property type="match status" value="1"/>
</dbReference>
<feature type="region of interest" description="Disordered" evidence="1">
    <location>
        <begin position="334"/>
        <end position="356"/>
    </location>
</feature>
<dbReference type="Proteomes" id="UP000199062">
    <property type="component" value="Unassembled WGS sequence"/>
</dbReference>
<dbReference type="SUPFAM" id="SSF51126">
    <property type="entry name" value="Pectin lyase-like"/>
    <property type="match status" value="1"/>
</dbReference>
<dbReference type="InterPro" id="IPR011050">
    <property type="entry name" value="Pectin_lyase_fold/virulence"/>
</dbReference>
<dbReference type="PROSITE" id="PS50231">
    <property type="entry name" value="RICIN_B_LECTIN"/>
    <property type="match status" value="1"/>
</dbReference>
<feature type="compositionally biased region" description="Gly residues" evidence="1">
    <location>
        <begin position="424"/>
        <end position="439"/>
    </location>
</feature>
<dbReference type="CDD" id="cd00161">
    <property type="entry name" value="beta-trefoil_Ricin-like"/>
    <property type="match status" value="1"/>
</dbReference>
<evidence type="ECO:0000259" key="2">
    <source>
        <dbReference type="SMART" id="SM00458"/>
    </source>
</evidence>
<dbReference type="InterPro" id="IPR000772">
    <property type="entry name" value="Ricin_B_lectin"/>
</dbReference>
<dbReference type="STRING" id="767519.SAMN05216559_0887"/>
<dbReference type="OrthoDB" id="184747at2157"/>
<organism evidence="3 4">
    <name type="scientific">Halomicrobium zhouii</name>
    <dbReference type="NCBI Taxonomy" id="767519"/>
    <lineage>
        <taxon>Archaea</taxon>
        <taxon>Methanobacteriati</taxon>
        <taxon>Methanobacteriota</taxon>
        <taxon>Stenosarchaea group</taxon>
        <taxon>Halobacteria</taxon>
        <taxon>Halobacteriales</taxon>
        <taxon>Haloarculaceae</taxon>
        <taxon>Halomicrobium</taxon>
    </lineage>
</organism>
<gene>
    <name evidence="3" type="ORF">SAMN05216559_0887</name>
</gene>
<evidence type="ECO:0000256" key="1">
    <source>
        <dbReference type="SAM" id="MobiDB-lite"/>
    </source>
</evidence>
<dbReference type="InterPro" id="IPR006311">
    <property type="entry name" value="TAT_signal"/>
</dbReference>
<dbReference type="SMART" id="SM00458">
    <property type="entry name" value="RICIN"/>
    <property type="match status" value="1"/>
</dbReference>
<dbReference type="SUPFAM" id="SSF50370">
    <property type="entry name" value="Ricin B-like lectins"/>
    <property type="match status" value="1"/>
</dbReference>
<protein>
    <submittedName>
        <fullName evidence="3">Right handed beta helix region</fullName>
    </submittedName>
</protein>
<dbReference type="AlphaFoldDB" id="A0A1I6KIT9"/>
<accession>A0A1I6KIT9</accession>
<dbReference type="Gene3D" id="2.80.10.50">
    <property type="match status" value="3"/>
</dbReference>
<dbReference type="EMBL" id="FOZK01000001">
    <property type="protein sequence ID" value="SFR91162.1"/>
    <property type="molecule type" value="Genomic_DNA"/>
</dbReference>
<keyword evidence="4" id="KW-1185">Reference proteome</keyword>
<feature type="compositionally biased region" description="Basic and acidic residues" evidence="1">
    <location>
        <begin position="343"/>
        <end position="356"/>
    </location>
</feature>
<dbReference type="PROSITE" id="PS51318">
    <property type="entry name" value="TAT"/>
    <property type="match status" value="1"/>
</dbReference>
<proteinExistence type="predicted"/>
<feature type="domain" description="Ricin B lectin" evidence="2">
    <location>
        <begin position="445"/>
        <end position="582"/>
    </location>
</feature>
<dbReference type="SMART" id="SM00710">
    <property type="entry name" value="PbH1"/>
    <property type="match status" value="8"/>
</dbReference>
<name>A0A1I6KIT9_9EURY</name>
<dbReference type="InterPro" id="IPR006626">
    <property type="entry name" value="PbH1"/>
</dbReference>